<dbReference type="CDD" id="cd13962">
    <property type="entry name" value="PT_UbiA_UBIAD1"/>
    <property type="match status" value="1"/>
</dbReference>
<feature type="transmembrane region" description="Helical" evidence="8">
    <location>
        <begin position="122"/>
        <end position="141"/>
    </location>
</feature>
<dbReference type="NCBIfam" id="NF004750">
    <property type="entry name" value="PRK06080.1-2"/>
    <property type="match status" value="1"/>
</dbReference>
<comment type="subcellular location">
    <subcellularLocation>
        <location evidence="8">Cell membrane</location>
        <topology evidence="8">Multi-pass membrane protein</topology>
    </subcellularLocation>
    <subcellularLocation>
        <location evidence="1">Membrane</location>
        <topology evidence="1">Multi-pass membrane protein</topology>
    </subcellularLocation>
</comment>
<dbReference type="GO" id="GO:0005886">
    <property type="term" value="C:plasma membrane"/>
    <property type="evidence" value="ECO:0007669"/>
    <property type="project" value="UniProtKB-SubCell"/>
</dbReference>
<keyword evidence="2 8" id="KW-0474">Menaquinone biosynthesis</keyword>
<evidence type="ECO:0000256" key="5">
    <source>
        <dbReference type="ARBA" id="ARBA00022692"/>
    </source>
</evidence>
<feature type="transmembrane region" description="Helical" evidence="8">
    <location>
        <begin position="153"/>
        <end position="171"/>
    </location>
</feature>
<dbReference type="EC" id="2.5.1.74" evidence="8 9"/>
<feature type="transmembrane region" description="Helical" evidence="8">
    <location>
        <begin position="40"/>
        <end position="58"/>
    </location>
</feature>
<dbReference type="UniPathway" id="UPA00079">
    <property type="reaction ID" value="UER00168"/>
</dbReference>
<dbReference type="InterPro" id="IPR044878">
    <property type="entry name" value="UbiA_sf"/>
</dbReference>
<evidence type="ECO:0000256" key="9">
    <source>
        <dbReference type="NCBIfam" id="TIGR00751"/>
    </source>
</evidence>
<keyword evidence="11" id="KW-1185">Reference proteome</keyword>
<evidence type="ECO:0000256" key="1">
    <source>
        <dbReference type="ARBA" id="ARBA00004141"/>
    </source>
</evidence>
<comment type="function">
    <text evidence="8">Conversion of 1,4-dihydroxy-2-naphthoate (DHNA) to demethylmenaquinone (DMK).</text>
</comment>
<comment type="pathway">
    <text evidence="8">Quinol/quinone metabolism; menaquinone biosynthesis; menaquinol from 1,4-dihydroxy-2-naphthoate: step 1/2.</text>
</comment>
<dbReference type="InterPro" id="IPR026046">
    <property type="entry name" value="UBIAD1"/>
</dbReference>
<gene>
    <name evidence="8" type="primary">menA</name>
    <name evidence="10" type="ORF">BZG01_15920</name>
</gene>
<dbReference type="InterPro" id="IPR004657">
    <property type="entry name" value="MenA"/>
</dbReference>
<keyword evidence="7 8" id="KW-0472">Membrane</keyword>
<dbReference type="InterPro" id="IPR000537">
    <property type="entry name" value="UbiA_prenyltransferase"/>
</dbReference>
<dbReference type="Proteomes" id="UP000233618">
    <property type="component" value="Unassembled WGS sequence"/>
</dbReference>
<dbReference type="AlphaFoldDB" id="A0A2N3HZ32"/>
<comment type="catalytic activity">
    <reaction evidence="8">
        <text>an all-trans-polyprenyl diphosphate + 1,4-dihydroxy-2-naphthoate + H(+) = a 2-demethylmenaquinol + CO2 + diphosphate</text>
        <dbReference type="Rhea" id="RHEA:26478"/>
        <dbReference type="Rhea" id="RHEA-COMP:9563"/>
        <dbReference type="Rhea" id="RHEA-COMP:9564"/>
        <dbReference type="ChEBI" id="CHEBI:11173"/>
        <dbReference type="ChEBI" id="CHEBI:15378"/>
        <dbReference type="ChEBI" id="CHEBI:16526"/>
        <dbReference type="ChEBI" id="CHEBI:33019"/>
        <dbReference type="ChEBI" id="CHEBI:55437"/>
        <dbReference type="ChEBI" id="CHEBI:58914"/>
        <dbReference type="EC" id="2.5.1.74"/>
    </reaction>
</comment>
<name>A0A2N3HZ32_9BACT</name>
<evidence type="ECO:0000256" key="7">
    <source>
        <dbReference type="ARBA" id="ARBA00023136"/>
    </source>
</evidence>
<feature type="transmembrane region" description="Helical" evidence="8">
    <location>
        <begin position="249"/>
        <end position="268"/>
    </location>
</feature>
<dbReference type="EMBL" id="MVDE01000029">
    <property type="protein sequence ID" value="PKQ63312.1"/>
    <property type="molecule type" value="Genomic_DNA"/>
</dbReference>
<evidence type="ECO:0000256" key="8">
    <source>
        <dbReference type="HAMAP-Rule" id="MF_01937"/>
    </source>
</evidence>
<dbReference type="HAMAP" id="MF_01937">
    <property type="entry name" value="MenA_1"/>
    <property type="match status" value="1"/>
</dbReference>
<dbReference type="GO" id="GO:0046428">
    <property type="term" value="F:1,4-dihydroxy-2-naphthoate polyprenyltransferase activity"/>
    <property type="evidence" value="ECO:0007669"/>
    <property type="project" value="UniProtKB-UniRule"/>
</dbReference>
<proteinExistence type="inferred from homology"/>
<keyword evidence="3 8" id="KW-1003">Cell membrane</keyword>
<dbReference type="GO" id="GO:0009234">
    <property type="term" value="P:menaquinone biosynthetic process"/>
    <property type="evidence" value="ECO:0007669"/>
    <property type="project" value="UniProtKB-UniRule"/>
</dbReference>
<feature type="transmembrane region" description="Helical" evidence="8">
    <location>
        <begin position="225"/>
        <end position="243"/>
    </location>
</feature>
<evidence type="ECO:0000256" key="6">
    <source>
        <dbReference type="ARBA" id="ARBA00022989"/>
    </source>
</evidence>
<evidence type="ECO:0000313" key="10">
    <source>
        <dbReference type="EMBL" id="PKQ63312.1"/>
    </source>
</evidence>
<evidence type="ECO:0000256" key="3">
    <source>
        <dbReference type="ARBA" id="ARBA00022475"/>
    </source>
</evidence>
<protein>
    <recommendedName>
        <fullName evidence="8 9">1,4-dihydroxy-2-naphthoate octaprenyltransferase</fullName>
        <shortName evidence="8">DHNA-octaprenyltransferase</shortName>
        <ecNumber evidence="8 9">2.5.1.74</ecNumber>
    </recommendedName>
</protein>
<dbReference type="Gene3D" id="1.10.357.140">
    <property type="entry name" value="UbiA prenyltransferase"/>
    <property type="match status" value="1"/>
</dbReference>
<keyword evidence="6 8" id="KW-1133">Transmembrane helix</keyword>
<evidence type="ECO:0000256" key="2">
    <source>
        <dbReference type="ARBA" id="ARBA00022428"/>
    </source>
</evidence>
<dbReference type="PANTHER" id="PTHR13929:SF0">
    <property type="entry name" value="UBIA PRENYLTRANSFERASE DOMAIN-CONTAINING PROTEIN 1"/>
    <property type="match status" value="1"/>
</dbReference>
<keyword evidence="5 8" id="KW-0812">Transmembrane</keyword>
<dbReference type="PANTHER" id="PTHR13929">
    <property type="entry name" value="1,4-DIHYDROXY-2-NAPHTHOATE OCTAPRENYLTRANSFERASE"/>
    <property type="match status" value="1"/>
</dbReference>
<dbReference type="RefSeq" id="WP_101310843.1">
    <property type="nucleotide sequence ID" value="NZ_MVDE01000029.1"/>
</dbReference>
<feature type="transmembrane region" description="Helical" evidence="8">
    <location>
        <begin position="92"/>
        <end position="110"/>
    </location>
</feature>
<dbReference type="NCBIfam" id="TIGR00751">
    <property type="entry name" value="menA"/>
    <property type="match status" value="1"/>
</dbReference>
<organism evidence="10 11">
    <name type="scientific">Labilibaculum manganireducens</name>
    <dbReference type="NCBI Taxonomy" id="1940525"/>
    <lineage>
        <taxon>Bacteria</taxon>
        <taxon>Pseudomonadati</taxon>
        <taxon>Bacteroidota</taxon>
        <taxon>Bacteroidia</taxon>
        <taxon>Marinilabiliales</taxon>
        <taxon>Marinifilaceae</taxon>
        <taxon>Labilibaculum</taxon>
    </lineage>
</organism>
<comment type="caution">
    <text evidence="10">The sequence shown here is derived from an EMBL/GenBank/DDBJ whole genome shotgun (WGS) entry which is preliminary data.</text>
</comment>
<evidence type="ECO:0000313" key="11">
    <source>
        <dbReference type="Proteomes" id="UP000233618"/>
    </source>
</evidence>
<comment type="similarity">
    <text evidence="8">Belongs to the MenA family. Type 1 subfamily.</text>
</comment>
<dbReference type="GO" id="GO:0042371">
    <property type="term" value="P:vitamin K biosynthetic process"/>
    <property type="evidence" value="ECO:0007669"/>
    <property type="project" value="TreeGrafter"/>
</dbReference>
<sequence>MNKTKAWIHAFRLRTLPLALSSIFFGSFLAAAHHSFSFKIFILATLTTLFLQILSNLANDLGDSISGADNNERVGPERAVQSGVISHKEMKGMLIVFVLLSLCSGLWLLYEGMQLINLKQGAIMLVIGLLAISAAINYTVGKNPYGYSGFGDLFVFLFFGLVGVLGTYFLHTGSMSWSLFLPAVSVGLLSVGVLNLNNMRDIDNDARTGKTTLVVKMGAANAKRYHFMLLSIAMILPCLYTIFNWQSAFQFLFLLSFPFIVRNILRVFKNKNARDLDPELKRLAISTLLFSLSFGLGLIL</sequence>
<reference evidence="10 11" key="1">
    <citation type="journal article" date="2017" name="Front. Microbiol.">
        <title>Labilibaculum manganireducens gen. nov., sp. nov. and Labilibaculum filiforme sp. nov., Novel Bacteroidetes Isolated from Subsurface Sediments of the Baltic Sea.</title>
        <authorList>
            <person name="Vandieken V."/>
            <person name="Marshall I.P."/>
            <person name="Niemann H."/>
            <person name="Engelen B."/>
            <person name="Cypionka H."/>
        </authorList>
    </citation>
    <scope>NUCLEOTIDE SEQUENCE [LARGE SCALE GENOMIC DNA]</scope>
    <source>
        <strain evidence="10 11">59.10-2M</strain>
    </source>
</reference>
<dbReference type="Pfam" id="PF01040">
    <property type="entry name" value="UbiA"/>
    <property type="match status" value="1"/>
</dbReference>
<evidence type="ECO:0000256" key="4">
    <source>
        <dbReference type="ARBA" id="ARBA00022679"/>
    </source>
</evidence>
<feature type="transmembrane region" description="Helical" evidence="8">
    <location>
        <begin position="177"/>
        <end position="197"/>
    </location>
</feature>
<dbReference type="PIRSF" id="PIRSF005355">
    <property type="entry name" value="UBIAD1"/>
    <property type="match status" value="1"/>
</dbReference>
<accession>A0A2N3HZ32</accession>
<keyword evidence="4 8" id="KW-0808">Transferase</keyword>